<keyword evidence="6" id="KW-0833">Ubl conjugation pathway</keyword>
<name>A0AAU9S8I6_THLAR</name>
<keyword evidence="5" id="KW-0677">Repeat</keyword>
<keyword evidence="4" id="KW-0808">Transferase</keyword>
<dbReference type="InterPro" id="IPR003613">
    <property type="entry name" value="Ubox_domain"/>
</dbReference>
<dbReference type="SMART" id="SM00185">
    <property type="entry name" value="ARM"/>
    <property type="match status" value="3"/>
</dbReference>
<evidence type="ECO:0000256" key="2">
    <source>
        <dbReference type="ARBA" id="ARBA00004906"/>
    </source>
</evidence>
<evidence type="ECO:0000259" key="8">
    <source>
        <dbReference type="PROSITE" id="PS51698"/>
    </source>
</evidence>
<feature type="repeat" description="ARM" evidence="7">
    <location>
        <begin position="436"/>
        <end position="478"/>
    </location>
</feature>
<dbReference type="Gene3D" id="1.25.10.10">
    <property type="entry name" value="Leucine-rich Repeat Variant"/>
    <property type="match status" value="2"/>
</dbReference>
<dbReference type="GO" id="GO:0016567">
    <property type="term" value="P:protein ubiquitination"/>
    <property type="evidence" value="ECO:0007669"/>
    <property type="project" value="InterPro"/>
</dbReference>
<evidence type="ECO:0000256" key="1">
    <source>
        <dbReference type="ARBA" id="ARBA00000900"/>
    </source>
</evidence>
<dbReference type="Proteomes" id="UP000836841">
    <property type="component" value="Chromosome 4"/>
</dbReference>
<dbReference type="InterPro" id="IPR013083">
    <property type="entry name" value="Znf_RING/FYVE/PHD"/>
</dbReference>
<dbReference type="SUPFAM" id="SSF48371">
    <property type="entry name" value="ARM repeat"/>
    <property type="match status" value="1"/>
</dbReference>
<feature type="domain" description="U-box" evidence="8">
    <location>
        <begin position="290"/>
        <end position="364"/>
    </location>
</feature>
<keyword evidence="10" id="KW-1185">Reference proteome</keyword>
<dbReference type="Pfam" id="PF00514">
    <property type="entry name" value="Arm"/>
    <property type="match status" value="1"/>
</dbReference>
<evidence type="ECO:0000313" key="10">
    <source>
        <dbReference type="Proteomes" id="UP000836841"/>
    </source>
</evidence>
<dbReference type="FunFam" id="3.30.40.10:FF:000442">
    <property type="entry name" value="RING-type E3 ubiquitin transferase"/>
    <property type="match status" value="1"/>
</dbReference>
<evidence type="ECO:0000256" key="3">
    <source>
        <dbReference type="ARBA" id="ARBA00012483"/>
    </source>
</evidence>
<gene>
    <name evidence="9" type="ORF">TAV2_LOCUS12337</name>
</gene>
<dbReference type="SUPFAM" id="SSF57850">
    <property type="entry name" value="RING/U-box"/>
    <property type="match status" value="1"/>
</dbReference>
<dbReference type="PANTHER" id="PTHR23315:SF290">
    <property type="entry name" value="RING-TYPE E3 UBIQUITIN TRANSFERASE"/>
    <property type="match status" value="1"/>
</dbReference>
<dbReference type="CDD" id="cd16664">
    <property type="entry name" value="RING-Ubox_PUB"/>
    <property type="match status" value="1"/>
</dbReference>
<reference evidence="9 10" key="1">
    <citation type="submission" date="2022-03" db="EMBL/GenBank/DDBJ databases">
        <authorList>
            <person name="Nunn A."/>
            <person name="Chopra R."/>
            <person name="Nunn A."/>
            <person name="Contreras Garrido A."/>
        </authorList>
    </citation>
    <scope>NUCLEOTIDE SEQUENCE [LARGE SCALE GENOMIC DNA]</scope>
</reference>
<evidence type="ECO:0000256" key="6">
    <source>
        <dbReference type="ARBA" id="ARBA00022786"/>
    </source>
</evidence>
<proteinExistence type="predicted"/>
<dbReference type="PROSITE" id="PS50176">
    <property type="entry name" value="ARM_REPEAT"/>
    <property type="match status" value="1"/>
</dbReference>
<dbReference type="PROSITE" id="PS51698">
    <property type="entry name" value="U_BOX"/>
    <property type="match status" value="1"/>
</dbReference>
<dbReference type="Pfam" id="PF04564">
    <property type="entry name" value="U-box"/>
    <property type="match status" value="1"/>
</dbReference>
<evidence type="ECO:0000256" key="7">
    <source>
        <dbReference type="PROSITE-ProRule" id="PRU00259"/>
    </source>
</evidence>
<dbReference type="GO" id="GO:0061630">
    <property type="term" value="F:ubiquitin protein ligase activity"/>
    <property type="evidence" value="ECO:0007669"/>
    <property type="project" value="UniProtKB-EC"/>
</dbReference>
<dbReference type="EC" id="2.3.2.27" evidence="3"/>
<dbReference type="AlphaFoldDB" id="A0AAU9S8I6"/>
<dbReference type="Pfam" id="PF25368">
    <property type="entry name" value="PUB10_N"/>
    <property type="match status" value="1"/>
</dbReference>
<dbReference type="InterPro" id="IPR011989">
    <property type="entry name" value="ARM-like"/>
</dbReference>
<dbReference type="InterPro" id="IPR016024">
    <property type="entry name" value="ARM-type_fold"/>
</dbReference>
<accession>A0AAU9S8I6</accession>
<evidence type="ECO:0000256" key="4">
    <source>
        <dbReference type="ARBA" id="ARBA00022679"/>
    </source>
</evidence>
<dbReference type="Gene3D" id="3.30.40.10">
    <property type="entry name" value="Zinc/RING finger domain, C3HC4 (zinc finger)"/>
    <property type="match status" value="1"/>
</dbReference>
<dbReference type="InterPro" id="IPR057623">
    <property type="entry name" value="PUB12-19-like_N"/>
</dbReference>
<dbReference type="EMBL" id="OU466860">
    <property type="protein sequence ID" value="CAH2059458.1"/>
    <property type="molecule type" value="Genomic_DNA"/>
</dbReference>
<evidence type="ECO:0000313" key="9">
    <source>
        <dbReference type="EMBL" id="CAH2059458.1"/>
    </source>
</evidence>
<dbReference type="InterPro" id="IPR000225">
    <property type="entry name" value="Armadillo"/>
</dbReference>
<protein>
    <recommendedName>
        <fullName evidence="3">RING-type E3 ubiquitin transferase</fullName>
        <ecNumber evidence="3">2.3.2.27</ecNumber>
    </recommendedName>
</protein>
<sequence>MASEATFSSFYASLRRSNSLSLLLAQVDLSGVPLVQTIASVSSEIVSCFSGVRLSFQRRNSRSLIRKIEFFLVLFQYLADSGCDQVSSTSVLCFKELYVLLYHSKLLLRYCSQSSKLWLLLQNPSLSGLFHDLSREILILLDVFPVKNLNLSDDIREQLELLHKQSSESTLFIDHDDEMLRYRLYSFLDGFENGRIPDHGELRYFFVEKLGLRDPKSYRAEIEFLEEQMVCHGSDSEPSSSVINGFVDITRYAMFSLFTFEDECVWRIEDKTKKQRKCLIAKEISDTFTTLPMDFVCPISHDVMKDPVTVSTGHTYDRSSITSWIEEGRCTCPKTRQNLVDTCLVPNRALKSLMTRWYAATGRSCASEFKGLPEIFLDSVLHARASTEANKASLSILIQNLADGSGVSAQRVAVREIRLLAKAYIKTRILLIAEVGVIPHLRRLLESENATVQENSISAIFNLSRHSKPRSMIMEEKDCLESIVSVLASGITSEARENAAATLLNLSSTQVAAERIANADGCIGSHASLLQNGTPRGKLDVIVALQNMSMYPDSCNQMVRSGGASALVGALADEDVAEKAARALALVANHSLGAESIGREESAVSGLMKLMRCGTPKGGENAVAALLQLCRGGGAVVVEKVAREPGLAGLTGKLRFTGTKRARRKAISLSQVLKGYQNTAVMPPGYRLGIIRTDVSVPISICT</sequence>
<comment type="pathway">
    <text evidence="2">Protein modification; protein ubiquitination.</text>
</comment>
<dbReference type="InterPro" id="IPR045210">
    <property type="entry name" value="RING-Ubox_PUB"/>
</dbReference>
<evidence type="ECO:0000256" key="5">
    <source>
        <dbReference type="ARBA" id="ARBA00022737"/>
    </source>
</evidence>
<comment type="catalytic activity">
    <reaction evidence="1">
        <text>S-ubiquitinyl-[E2 ubiquitin-conjugating enzyme]-L-cysteine + [acceptor protein]-L-lysine = [E2 ubiquitin-conjugating enzyme]-L-cysteine + N(6)-ubiquitinyl-[acceptor protein]-L-lysine.</text>
        <dbReference type="EC" id="2.3.2.27"/>
    </reaction>
</comment>
<dbReference type="PANTHER" id="PTHR23315">
    <property type="entry name" value="U BOX DOMAIN-CONTAINING"/>
    <property type="match status" value="1"/>
</dbReference>
<dbReference type="SMART" id="SM00504">
    <property type="entry name" value="Ubox"/>
    <property type="match status" value="1"/>
</dbReference>
<organism evidence="9 10">
    <name type="scientific">Thlaspi arvense</name>
    <name type="common">Field penny-cress</name>
    <dbReference type="NCBI Taxonomy" id="13288"/>
    <lineage>
        <taxon>Eukaryota</taxon>
        <taxon>Viridiplantae</taxon>
        <taxon>Streptophyta</taxon>
        <taxon>Embryophyta</taxon>
        <taxon>Tracheophyta</taxon>
        <taxon>Spermatophyta</taxon>
        <taxon>Magnoliopsida</taxon>
        <taxon>eudicotyledons</taxon>
        <taxon>Gunneridae</taxon>
        <taxon>Pentapetalae</taxon>
        <taxon>rosids</taxon>
        <taxon>malvids</taxon>
        <taxon>Brassicales</taxon>
        <taxon>Brassicaceae</taxon>
        <taxon>Thlaspideae</taxon>
        <taxon>Thlaspi</taxon>
    </lineage>
</organism>